<feature type="region of interest" description="Disordered" evidence="7">
    <location>
        <begin position="1"/>
        <end position="28"/>
    </location>
</feature>
<dbReference type="PANTHER" id="PTHR43289">
    <property type="entry name" value="MITOGEN-ACTIVATED PROTEIN KINASE KINASE KINASE 20-RELATED"/>
    <property type="match status" value="1"/>
</dbReference>
<dbReference type="PROSITE" id="PS50082">
    <property type="entry name" value="WD_REPEATS_2"/>
    <property type="match status" value="1"/>
</dbReference>
<dbReference type="InterPro" id="IPR001680">
    <property type="entry name" value="WD40_rpt"/>
</dbReference>
<keyword evidence="9" id="KW-0723">Serine/threonine-protein kinase</keyword>
<dbReference type="InterPro" id="IPR015943">
    <property type="entry name" value="WD40/YVTN_repeat-like_dom_sf"/>
</dbReference>
<keyword evidence="3 9" id="KW-0418">Kinase</keyword>
<keyword evidence="11" id="KW-1185">Reference proteome</keyword>
<evidence type="ECO:0000256" key="6">
    <source>
        <dbReference type="PROSITE-ProRule" id="PRU10141"/>
    </source>
</evidence>
<evidence type="ECO:0000256" key="3">
    <source>
        <dbReference type="ARBA" id="ARBA00022777"/>
    </source>
</evidence>
<dbReference type="Pfam" id="PF00400">
    <property type="entry name" value="WD40"/>
    <property type="match status" value="3"/>
</dbReference>
<keyword evidence="2 6" id="KW-0547">Nucleotide-binding</keyword>
<evidence type="ECO:0000313" key="9">
    <source>
        <dbReference type="EMBL" id="SEG94702.1"/>
    </source>
</evidence>
<dbReference type="PROSITE" id="PS50011">
    <property type="entry name" value="PROTEIN_KINASE_DOM"/>
    <property type="match status" value="1"/>
</dbReference>
<dbReference type="AlphaFoldDB" id="A0A1H6EAG7"/>
<feature type="compositionally biased region" description="Polar residues" evidence="7">
    <location>
        <begin position="1"/>
        <end position="15"/>
    </location>
</feature>
<dbReference type="Gene3D" id="1.10.510.10">
    <property type="entry name" value="Transferase(Phosphotransferase) domain 1"/>
    <property type="match status" value="1"/>
</dbReference>
<evidence type="ECO:0000256" key="5">
    <source>
        <dbReference type="PROSITE-ProRule" id="PRU00221"/>
    </source>
</evidence>
<accession>A0A1H6EAG7</accession>
<protein>
    <submittedName>
        <fullName evidence="9">Serine/threonine protein kinase</fullName>
    </submittedName>
</protein>
<keyword evidence="5" id="KW-0853">WD repeat</keyword>
<feature type="domain" description="Protein kinase" evidence="8">
    <location>
        <begin position="31"/>
        <end position="300"/>
    </location>
</feature>
<dbReference type="SMART" id="SM00320">
    <property type="entry name" value="WD40"/>
    <property type="match status" value="3"/>
</dbReference>
<feature type="region of interest" description="Disordered" evidence="7">
    <location>
        <begin position="312"/>
        <end position="344"/>
    </location>
</feature>
<dbReference type="SUPFAM" id="SSF56112">
    <property type="entry name" value="Protein kinase-like (PK-like)"/>
    <property type="match status" value="1"/>
</dbReference>
<gene>
    <name evidence="9" type="ORF">SAMN02982929_05975</name>
    <name evidence="10" type="ORF">SAMN05216506_105311</name>
</gene>
<evidence type="ECO:0000256" key="1">
    <source>
        <dbReference type="ARBA" id="ARBA00022679"/>
    </source>
</evidence>
<feature type="repeat" description="WD" evidence="5">
    <location>
        <begin position="395"/>
        <end position="424"/>
    </location>
</feature>
<dbReference type="EMBL" id="FOME01000005">
    <property type="protein sequence ID" value="SFD63416.1"/>
    <property type="molecule type" value="Genomic_DNA"/>
</dbReference>
<reference evidence="9" key="2">
    <citation type="submission" date="2016-10" db="EMBL/GenBank/DDBJ databases">
        <authorList>
            <person name="de Groot N.N."/>
        </authorList>
    </citation>
    <scope>NUCLEOTIDE SEQUENCE [LARGE SCALE GENOMIC DNA]</scope>
    <source>
        <strain evidence="9">ATCC 20501</strain>
    </source>
</reference>
<evidence type="ECO:0000313" key="12">
    <source>
        <dbReference type="Proteomes" id="UP000236729"/>
    </source>
</evidence>
<evidence type="ECO:0000313" key="11">
    <source>
        <dbReference type="Proteomes" id="UP000199690"/>
    </source>
</evidence>
<dbReference type="InterPro" id="IPR000719">
    <property type="entry name" value="Prot_kinase_dom"/>
</dbReference>
<dbReference type="CDD" id="cd14014">
    <property type="entry name" value="STKc_PknB_like"/>
    <property type="match status" value="1"/>
</dbReference>
<dbReference type="Pfam" id="PF00069">
    <property type="entry name" value="Pkinase"/>
    <property type="match status" value="1"/>
</dbReference>
<dbReference type="InterPro" id="IPR008271">
    <property type="entry name" value="Ser/Thr_kinase_AS"/>
</dbReference>
<dbReference type="EMBL" id="FNVB01000010">
    <property type="protein sequence ID" value="SEG94702.1"/>
    <property type="molecule type" value="Genomic_DNA"/>
</dbReference>
<evidence type="ECO:0000313" key="10">
    <source>
        <dbReference type="EMBL" id="SFD63416.1"/>
    </source>
</evidence>
<dbReference type="InterPro" id="IPR011009">
    <property type="entry name" value="Kinase-like_dom_sf"/>
</dbReference>
<evidence type="ECO:0000256" key="4">
    <source>
        <dbReference type="ARBA" id="ARBA00022840"/>
    </source>
</evidence>
<dbReference type="GO" id="GO:0005524">
    <property type="term" value="F:ATP binding"/>
    <property type="evidence" value="ECO:0007669"/>
    <property type="project" value="UniProtKB-UniRule"/>
</dbReference>
<dbReference type="Proteomes" id="UP000199690">
    <property type="component" value="Unassembled WGS sequence"/>
</dbReference>
<dbReference type="SUPFAM" id="SSF69322">
    <property type="entry name" value="Tricorn protease domain 2"/>
    <property type="match status" value="1"/>
</dbReference>
<dbReference type="Gene3D" id="2.130.10.10">
    <property type="entry name" value="YVTN repeat-like/Quinoprotein amine dehydrogenase"/>
    <property type="match status" value="3"/>
</dbReference>
<dbReference type="SMR" id="A0A1H6EAG7"/>
<dbReference type="InterPro" id="IPR017441">
    <property type="entry name" value="Protein_kinase_ATP_BS"/>
</dbReference>
<dbReference type="PANTHER" id="PTHR43289:SF34">
    <property type="entry name" value="SERINE_THREONINE-PROTEIN KINASE YBDM-RELATED"/>
    <property type="match status" value="1"/>
</dbReference>
<dbReference type="Gene3D" id="3.30.200.20">
    <property type="entry name" value="Phosphorylase Kinase, domain 1"/>
    <property type="match status" value="1"/>
</dbReference>
<organism evidence="9 12">
    <name type="scientific">Saccharopolyspora kobensis</name>
    <dbReference type="NCBI Taxonomy" id="146035"/>
    <lineage>
        <taxon>Bacteria</taxon>
        <taxon>Bacillati</taxon>
        <taxon>Actinomycetota</taxon>
        <taxon>Actinomycetes</taxon>
        <taxon>Pseudonocardiales</taxon>
        <taxon>Pseudonocardiaceae</taxon>
        <taxon>Saccharopolyspora</taxon>
    </lineage>
</organism>
<sequence length="704" mass="74846">MAGRTTQHPRSSSGSAVRPLAPSTPREIGQHRMLAELGRGGMGRVLLGSGPDGRLVALKLVHEQFAEEPGFRARFRREVEASQTVSGAYTAAVIDADPDAPTPWLASVFVPGPSLHEVITTTGTLPEQPALRLAAGLATALTHIHRVDLVHRDLKPANVLLTDDGPRVIDFGIVRAISGDRTSELTRTGWLIGSPGFMSPEQASGDPVTPASDVFSLGVVIVAACIGDSPFADSSTLRTLNNVVRAEADLTEVPPPVRRIVEPCLDREPANRPTPAEVLESIGPITPSAQPWPTAVHELIARRQADVAELLQESPRTRTTHQAGPPTVVETRLDNDPEPSPPTRSRALRTAALVVAVALIGVLAWALGPVLRKPTTEFQQVGAMSGDGSPWTAEFSPDGSTLAVAYTNGTLQLWDVDSQQPTSQSIVAFADLGDLSFSPDGRTLTTAGVETIESGDTTSARWIVQQWDVASGNQIGAPFTVEAHPDDNSSESIDPPELLADGRALAVKSDADSGSYVQLWDVASRRPIAPFDGGWRSGFSPDGRILAVPSTSSDGIVTLQLWDVASQQRIGNPISFPQGEDLEGFAFSSGGDLLVTTGYRNTPNDSLADAGTMRFWNPAGQNQVRQPIILPELRLDSLTLSPDGNHLAGFSGSDDTLELWNTDTGKKIDTLSDVRDAAFSPDGSTLVTVGRENDTVRMWLVPGS</sequence>
<keyword evidence="1" id="KW-0808">Transferase</keyword>
<dbReference type="GO" id="GO:0004674">
    <property type="term" value="F:protein serine/threonine kinase activity"/>
    <property type="evidence" value="ECO:0007669"/>
    <property type="project" value="UniProtKB-KW"/>
</dbReference>
<name>A0A1H6EAG7_9PSEU</name>
<dbReference type="Proteomes" id="UP000236729">
    <property type="component" value="Unassembled WGS sequence"/>
</dbReference>
<dbReference type="PROSITE" id="PS00108">
    <property type="entry name" value="PROTEIN_KINASE_ST"/>
    <property type="match status" value="1"/>
</dbReference>
<evidence type="ECO:0000256" key="2">
    <source>
        <dbReference type="ARBA" id="ARBA00022741"/>
    </source>
</evidence>
<keyword evidence="4 6" id="KW-0067">ATP-binding</keyword>
<proteinExistence type="predicted"/>
<reference evidence="11 12" key="1">
    <citation type="submission" date="2016-10" db="EMBL/GenBank/DDBJ databases">
        <authorList>
            <person name="Varghese N."/>
            <person name="Submissions S."/>
        </authorList>
    </citation>
    <scope>NUCLEOTIDE SEQUENCE [LARGE SCALE GENOMIC DNA]</scope>
    <source>
        <strain evidence="12">ATCC 20501</strain>
        <strain evidence="10 11">CGMCC 4.3529</strain>
    </source>
</reference>
<evidence type="ECO:0000256" key="7">
    <source>
        <dbReference type="SAM" id="MobiDB-lite"/>
    </source>
</evidence>
<accession>A0A1I1TXQ2</accession>
<evidence type="ECO:0000259" key="8">
    <source>
        <dbReference type="PROSITE" id="PS50011"/>
    </source>
</evidence>
<dbReference type="PROSITE" id="PS00107">
    <property type="entry name" value="PROTEIN_KINASE_ATP"/>
    <property type="match status" value="1"/>
</dbReference>
<feature type="binding site" evidence="6">
    <location>
        <position position="59"/>
    </location>
    <ligand>
        <name>ATP</name>
        <dbReference type="ChEBI" id="CHEBI:30616"/>
    </ligand>
</feature>
<dbReference type="SMART" id="SM00220">
    <property type="entry name" value="S_TKc"/>
    <property type="match status" value="1"/>
</dbReference>